<reference evidence="2" key="2">
    <citation type="submission" date="2020-06" db="EMBL/GenBank/DDBJ databases">
        <title>Helianthus annuus Genome sequencing and assembly Release 2.</title>
        <authorList>
            <person name="Gouzy J."/>
            <person name="Langlade N."/>
            <person name="Munos S."/>
        </authorList>
    </citation>
    <scope>NUCLEOTIDE SEQUENCE</scope>
    <source>
        <tissue evidence="2">Leaves</tissue>
    </source>
</reference>
<dbReference type="EMBL" id="MNCJ02000326">
    <property type="protein sequence ID" value="KAF5783530.1"/>
    <property type="molecule type" value="Genomic_DNA"/>
</dbReference>
<dbReference type="Proteomes" id="UP000215914">
    <property type="component" value="Unassembled WGS sequence"/>
</dbReference>
<comment type="caution">
    <text evidence="2">The sequence shown here is derived from an EMBL/GenBank/DDBJ whole genome shotgun (WGS) entry which is preliminary data.</text>
</comment>
<protein>
    <submittedName>
        <fullName evidence="2">Uncharacterized protein</fullName>
    </submittedName>
</protein>
<feature type="region of interest" description="Disordered" evidence="1">
    <location>
        <begin position="1"/>
        <end position="31"/>
    </location>
</feature>
<evidence type="ECO:0000313" key="3">
    <source>
        <dbReference type="Proteomes" id="UP000215914"/>
    </source>
</evidence>
<reference evidence="2" key="1">
    <citation type="journal article" date="2017" name="Nature">
        <title>The sunflower genome provides insights into oil metabolism, flowering and Asterid evolution.</title>
        <authorList>
            <person name="Badouin H."/>
            <person name="Gouzy J."/>
            <person name="Grassa C.J."/>
            <person name="Murat F."/>
            <person name="Staton S.E."/>
            <person name="Cottret L."/>
            <person name="Lelandais-Briere C."/>
            <person name="Owens G.L."/>
            <person name="Carrere S."/>
            <person name="Mayjonade B."/>
            <person name="Legrand L."/>
            <person name="Gill N."/>
            <person name="Kane N.C."/>
            <person name="Bowers J.E."/>
            <person name="Hubner S."/>
            <person name="Bellec A."/>
            <person name="Berard A."/>
            <person name="Berges H."/>
            <person name="Blanchet N."/>
            <person name="Boniface M.C."/>
            <person name="Brunel D."/>
            <person name="Catrice O."/>
            <person name="Chaidir N."/>
            <person name="Claudel C."/>
            <person name="Donnadieu C."/>
            <person name="Faraut T."/>
            <person name="Fievet G."/>
            <person name="Helmstetter N."/>
            <person name="King M."/>
            <person name="Knapp S.J."/>
            <person name="Lai Z."/>
            <person name="Le Paslier M.C."/>
            <person name="Lippi Y."/>
            <person name="Lorenzon L."/>
            <person name="Mandel J.R."/>
            <person name="Marage G."/>
            <person name="Marchand G."/>
            <person name="Marquand E."/>
            <person name="Bret-Mestries E."/>
            <person name="Morien E."/>
            <person name="Nambeesan S."/>
            <person name="Nguyen T."/>
            <person name="Pegot-Espagnet P."/>
            <person name="Pouilly N."/>
            <person name="Raftis F."/>
            <person name="Sallet E."/>
            <person name="Schiex T."/>
            <person name="Thomas J."/>
            <person name="Vandecasteele C."/>
            <person name="Vares D."/>
            <person name="Vear F."/>
            <person name="Vautrin S."/>
            <person name="Crespi M."/>
            <person name="Mangin B."/>
            <person name="Burke J.M."/>
            <person name="Salse J."/>
            <person name="Munos S."/>
            <person name="Vincourt P."/>
            <person name="Rieseberg L.H."/>
            <person name="Langlade N.B."/>
        </authorList>
    </citation>
    <scope>NUCLEOTIDE SEQUENCE</scope>
    <source>
        <tissue evidence="2">Leaves</tissue>
    </source>
</reference>
<organism evidence="2 3">
    <name type="scientific">Helianthus annuus</name>
    <name type="common">Common sunflower</name>
    <dbReference type="NCBI Taxonomy" id="4232"/>
    <lineage>
        <taxon>Eukaryota</taxon>
        <taxon>Viridiplantae</taxon>
        <taxon>Streptophyta</taxon>
        <taxon>Embryophyta</taxon>
        <taxon>Tracheophyta</taxon>
        <taxon>Spermatophyta</taxon>
        <taxon>Magnoliopsida</taxon>
        <taxon>eudicotyledons</taxon>
        <taxon>Gunneridae</taxon>
        <taxon>Pentapetalae</taxon>
        <taxon>asterids</taxon>
        <taxon>campanulids</taxon>
        <taxon>Asterales</taxon>
        <taxon>Asteraceae</taxon>
        <taxon>Asteroideae</taxon>
        <taxon>Heliantheae alliance</taxon>
        <taxon>Heliantheae</taxon>
        <taxon>Helianthus</taxon>
    </lineage>
</organism>
<feature type="compositionally biased region" description="Basic residues" evidence="1">
    <location>
        <begin position="1"/>
        <end position="12"/>
    </location>
</feature>
<dbReference type="AlphaFoldDB" id="A0A9K3N1J7"/>
<gene>
    <name evidence="2" type="ORF">HanXRQr2_Chr11g0509001</name>
</gene>
<sequence length="49" mass="5837">MIRFKKKKKKKNLPFQESRKPNSRNLSNTLKTPNCTSFVNLFQESLIPR</sequence>
<keyword evidence="3" id="KW-1185">Reference proteome</keyword>
<name>A0A9K3N1J7_HELAN</name>
<evidence type="ECO:0000313" key="2">
    <source>
        <dbReference type="EMBL" id="KAF5783530.1"/>
    </source>
</evidence>
<proteinExistence type="predicted"/>
<accession>A0A9K3N1J7</accession>
<dbReference type="Gramene" id="mRNA:HanXRQr2_Chr11g0509001">
    <property type="protein sequence ID" value="CDS:HanXRQr2_Chr11g0509001.1"/>
    <property type="gene ID" value="HanXRQr2_Chr11g0509001"/>
</dbReference>
<evidence type="ECO:0000256" key="1">
    <source>
        <dbReference type="SAM" id="MobiDB-lite"/>
    </source>
</evidence>